<dbReference type="EMBL" id="OZ034820">
    <property type="protein sequence ID" value="CAL1403891.1"/>
    <property type="molecule type" value="Genomic_DNA"/>
</dbReference>
<dbReference type="InterPro" id="IPR055411">
    <property type="entry name" value="LRR_FXL15/At3g58940/PEG3-like"/>
</dbReference>
<dbReference type="InterPro" id="IPR053772">
    <property type="entry name" value="At1g61320/At1g61330-like"/>
</dbReference>
<dbReference type="InterPro" id="IPR001810">
    <property type="entry name" value="F-box_dom"/>
</dbReference>
<dbReference type="PANTHER" id="PTHR34145:SF28">
    <property type="entry name" value="F-BOX DOMAIN-CONTAINING PROTEIN"/>
    <property type="match status" value="1"/>
</dbReference>
<gene>
    <name evidence="3" type="ORF">LTRI10_LOCUS43789</name>
</gene>
<feature type="domain" description="F-box" evidence="1">
    <location>
        <begin position="26"/>
        <end position="64"/>
    </location>
</feature>
<proteinExistence type="predicted"/>
<dbReference type="SUPFAM" id="SSF52058">
    <property type="entry name" value="L domain-like"/>
    <property type="match status" value="1"/>
</dbReference>
<dbReference type="InterPro" id="IPR036047">
    <property type="entry name" value="F-box-like_dom_sf"/>
</dbReference>
<dbReference type="Pfam" id="PF24758">
    <property type="entry name" value="LRR_At5g56370"/>
    <property type="match status" value="1"/>
</dbReference>
<feature type="domain" description="F-box/LRR-repeat protein 15/At3g58940/PEG3-like LRR" evidence="2">
    <location>
        <begin position="148"/>
        <end position="283"/>
    </location>
</feature>
<evidence type="ECO:0008006" key="5">
    <source>
        <dbReference type="Google" id="ProtNLM"/>
    </source>
</evidence>
<dbReference type="InterPro" id="IPR032675">
    <property type="entry name" value="LRR_dom_sf"/>
</dbReference>
<dbReference type="Proteomes" id="UP001497516">
    <property type="component" value="Chromosome 7"/>
</dbReference>
<dbReference type="AlphaFoldDB" id="A0AAV2G018"/>
<protein>
    <recommendedName>
        <fullName evidence="5">F-box domain-containing protein</fullName>
    </recommendedName>
</protein>
<reference evidence="3 4" key="1">
    <citation type="submission" date="2024-04" db="EMBL/GenBank/DDBJ databases">
        <authorList>
            <person name="Fracassetti M."/>
        </authorList>
    </citation>
    <scope>NUCLEOTIDE SEQUENCE [LARGE SCALE GENOMIC DNA]</scope>
</reference>
<sequence length="652" mass="72941">MGVKKKLRKGNGPTEDPQLIAADDRISSLPNEIIYNILSRLDAPKQAVFTSALSRTWLDLWRSYPVVEFRQKKFCCGAAGDKNLSRFAASARRFWKRRSPLVAFRLSLPGISRFDIVDRLIASALRPDGGSPLEVVISTDTSYSIPEGSFSNCSRTKVLKLQGCDLNGLGRTISLHSLQVLDLRCGRITEQLLYQLVGNAPNLESLSLEKCFGIERLDVSASYFPKLKTLEIHTGGCWSGWDSGFDLQLTAAPILERLVVVELLQPCKLRTVSSSSAPNLKFVRIRGYCRGEIARPDLDVFINQLPSLQVLEIHPIVVGYDTQMEINLTSAACLKALSFGHYKTTCKLNVESPFAAPNLKDLEIGITIDGFTQSHLDGLLYKLPCLESLSLNLIDGSSCETSKIKLRSDRIRKFQLYDWDYNNKGEILQELEIDAPNLVNVLYFGSIMRFPGEIDIVNVGSDCQFVVEEFCPLGITTQWFLELRQSLSTLSSFHLVMVLDRLDLSQQVSFDLDQVECSSPPLIIQSLQLGTTSEASPNNQNDNPLAIIRDSYTLSLELPYVQNSVTFLDGLFLACRPKLISIAQDSDANRWFAKVMCKQLTNKDDANCCVGAKCWRHELRDVKIENASHVARKISKNDMVGNATICFILTWW</sequence>
<organism evidence="3 4">
    <name type="scientific">Linum trigynum</name>
    <dbReference type="NCBI Taxonomy" id="586398"/>
    <lineage>
        <taxon>Eukaryota</taxon>
        <taxon>Viridiplantae</taxon>
        <taxon>Streptophyta</taxon>
        <taxon>Embryophyta</taxon>
        <taxon>Tracheophyta</taxon>
        <taxon>Spermatophyta</taxon>
        <taxon>Magnoliopsida</taxon>
        <taxon>eudicotyledons</taxon>
        <taxon>Gunneridae</taxon>
        <taxon>Pentapetalae</taxon>
        <taxon>rosids</taxon>
        <taxon>fabids</taxon>
        <taxon>Malpighiales</taxon>
        <taxon>Linaceae</taxon>
        <taxon>Linum</taxon>
    </lineage>
</organism>
<dbReference type="Gene3D" id="3.80.10.10">
    <property type="entry name" value="Ribonuclease Inhibitor"/>
    <property type="match status" value="2"/>
</dbReference>
<name>A0AAV2G018_9ROSI</name>
<dbReference type="Pfam" id="PF00646">
    <property type="entry name" value="F-box"/>
    <property type="match status" value="1"/>
</dbReference>
<accession>A0AAV2G018</accession>
<evidence type="ECO:0000313" key="3">
    <source>
        <dbReference type="EMBL" id="CAL1403891.1"/>
    </source>
</evidence>
<evidence type="ECO:0000313" key="4">
    <source>
        <dbReference type="Proteomes" id="UP001497516"/>
    </source>
</evidence>
<dbReference type="PANTHER" id="PTHR34145">
    <property type="entry name" value="OS02G0105600 PROTEIN"/>
    <property type="match status" value="1"/>
</dbReference>
<evidence type="ECO:0000259" key="1">
    <source>
        <dbReference type="Pfam" id="PF00646"/>
    </source>
</evidence>
<dbReference type="SUPFAM" id="SSF81383">
    <property type="entry name" value="F-box domain"/>
    <property type="match status" value="1"/>
</dbReference>
<keyword evidence="4" id="KW-1185">Reference proteome</keyword>
<evidence type="ECO:0000259" key="2">
    <source>
        <dbReference type="Pfam" id="PF24758"/>
    </source>
</evidence>